<name>A0A1U7GSL9_9CYAN</name>
<protein>
    <submittedName>
        <fullName evidence="1">Uncharacterized protein</fullName>
    </submittedName>
</protein>
<gene>
    <name evidence="1" type="ORF">NIES592_23830</name>
</gene>
<dbReference type="AlphaFoldDB" id="A0A1U7GSL9"/>
<dbReference type="Proteomes" id="UP000186391">
    <property type="component" value="Unassembled WGS sequence"/>
</dbReference>
<organism evidence="1 2">
    <name type="scientific">Fischerella major NIES-592</name>
    <dbReference type="NCBI Taxonomy" id="210994"/>
    <lineage>
        <taxon>Bacteria</taxon>
        <taxon>Bacillati</taxon>
        <taxon>Cyanobacteriota</taxon>
        <taxon>Cyanophyceae</taxon>
        <taxon>Nostocales</taxon>
        <taxon>Hapalosiphonaceae</taxon>
        <taxon>Fischerella</taxon>
    </lineage>
</organism>
<accession>A0A1U7GSL9</accession>
<evidence type="ECO:0000313" key="1">
    <source>
        <dbReference type="EMBL" id="OKH10811.1"/>
    </source>
</evidence>
<evidence type="ECO:0000313" key="2">
    <source>
        <dbReference type="Proteomes" id="UP000186391"/>
    </source>
</evidence>
<proteinExistence type="predicted"/>
<sequence>MNQNSAPPELIRPEDLMEELNIKKDTYYADIKFLGIKPDKDSEGKIWLTFEQAEQVKALRQHVENTGRREGFEISSIVKVDNNKLATSANSNSDQDIYIQPSEPTAQFDFNQLMRSAAELKAREIAMPALVKRAIADKMSEEDLPEDLQEKVNLAREAANPKFTPVQVADVLLSQWRNQGGN</sequence>
<dbReference type="EMBL" id="MRCA01000030">
    <property type="protein sequence ID" value="OKH10811.1"/>
    <property type="molecule type" value="Genomic_DNA"/>
</dbReference>
<reference evidence="1 2" key="1">
    <citation type="submission" date="2016-11" db="EMBL/GenBank/DDBJ databases">
        <title>Draft Genome Sequences of Nine Cyanobacterial Strains from Diverse Habitats.</title>
        <authorList>
            <person name="Zhu T."/>
            <person name="Hou S."/>
            <person name="Lu X."/>
            <person name="Hess W.R."/>
        </authorList>
    </citation>
    <scope>NUCLEOTIDE SEQUENCE [LARGE SCALE GENOMIC DNA]</scope>
    <source>
        <strain evidence="1 2">NIES-592</strain>
    </source>
</reference>
<dbReference type="RefSeq" id="WP_073557111.1">
    <property type="nucleotide sequence ID" value="NZ_MRCA01000030.1"/>
</dbReference>
<keyword evidence="2" id="KW-1185">Reference proteome</keyword>
<dbReference type="OrthoDB" id="561675at2"/>
<comment type="caution">
    <text evidence="1">The sequence shown here is derived from an EMBL/GenBank/DDBJ whole genome shotgun (WGS) entry which is preliminary data.</text>
</comment>